<accession>A0A7I7M5K2</accession>
<feature type="region of interest" description="Disordered" evidence="1">
    <location>
        <begin position="1"/>
        <end position="35"/>
    </location>
</feature>
<keyword evidence="2" id="KW-0812">Transmembrane</keyword>
<evidence type="ECO:0008006" key="5">
    <source>
        <dbReference type="Google" id="ProtNLM"/>
    </source>
</evidence>
<dbReference type="Pfam" id="PF11209">
    <property type="entry name" value="LmeA"/>
    <property type="match status" value="1"/>
</dbReference>
<evidence type="ECO:0000256" key="1">
    <source>
        <dbReference type="SAM" id="MobiDB-lite"/>
    </source>
</evidence>
<feature type="region of interest" description="Disordered" evidence="1">
    <location>
        <begin position="266"/>
        <end position="285"/>
    </location>
</feature>
<sequence length="285" mass="29917">MTDPWARPPQQSGPAFPPPPPQYPQHPSAPPQEGSSLPAKIKNFFSDPLSVVLAVVIVVALVFAGLLGGELYARHRADTVVAGVIECVVQDDATASFGVLPPFLMQHMSGHYTNIRIETAGNQVRDAKGMKLNLDIDDVRLQDTPTSSGTVGSLVADIAWSADGIKQTIQGAIPLIGSFVTGVTTNASEGTIELEGALGSITAKPQVVDGGIALSVQKVTGLGFTLPREAVQPALDAFTAQLTQNYPLDIKADSVSVTDTGVQSRFSTQNASMPKQTDDPCFGNL</sequence>
<evidence type="ECO:0000313" key="4">
    <source>
        <dbReference type="Proteomes" id="UP000466514"/>
    </source>
</evidence>
<feature type="compositionally biased region" description="Polar residues" evidence="1">
    <location>
        <begin position="266"/>
        <end position="275"/>
    </location>
</feature>
<evidence type="ECO:0000313" key="3">
    <source>
        <dbReference type="EMBL" id="BBX66803.1"/>
    </source>
</evidence>
<evidence type="ECO:0000256" key="2">
    <source>
        <dbReference type="SAM" id="Phobius"/>
    </source>
</evidence>
<dbReference type="AlphaFoldDB" id="A0A7I7M5K2"/>
<dbReference type="Proteomes" id="UP000466514">
    <property type="component" value="Chromosome"/>
</dbReference>
<feature type="transmembrane region" description="Helical" evidence="2">
    <location>
        <begin position="49"/>
        <end position="67"/>
    </location>
</feature>
<name>A0A7I7M5K2_9MYCO</name>
<proteinExistence type="predicted"/>
<feature type="compositionally biased region" description="Pro residues" evidence="1">
    <location>
        <begin position="15"/>
        <end position="30"/>
    </location>
</feature>
<gene>
    <name evidence="3" type="ORF">MPSYJ_02640</name>
</gene>
<dbReference type="KEGG" id="mpsc:MPSYJ_02640"/>
<keyword evidence="2" id="KW-1133">Transmembrane helix</keyword>
<dbReference type="EMBL" id="AP022574">
    <property type="protein sequence ID" value="BBX66803.1"/>
    <property type="molecule type" value="Genomic_DNA"/>
</dbReference>
<reference evidence="3 4" key="1">
    <citation type="journal article" date="2019" name="Emerg. Microbes Infect.">
        <title>Comprehensive subspecies identification of 175 nontuberculous mycobacteria species based on 7547 genomic profiles.</title>
        <authorList>
            <person name="Matsumoto Y."/>
            <person name="Kinjo T."/>
            <person name="Motooka D."/>
            <person name="Nabeya D."/>
            <person name="Jung N."/>
            <person name="Uechi K."/>
            <person name="Horii T."/>
            <person name="Iida T."/>
            <person name="Fujita J."/>
            <person name="Nakamura S."/>
        </authorList>
    </citation>
    <scope>NUCLEOTIDE SEQUENCE [LARGE SCALE GENOMIC DNA]</scope>
    <source>
        <strain evidence="3 4">JCM 13323</strain>
    </source>
</reference>
<protein>
    <recommendedName>
        <fullName evidence="5">DUF2993 domain-containing protein</fullName>
    </recommendedName>
</protein>
<dbReference type="InterPro" id="IPR021373">
    <property type="entry name" value="DUF2993"/>
</dbReference>
<keyword evidence="2" id="KW-0472">Membrane</keyword>
<dbReference type="RefSeq" id="WP_163720060.1">
    <property type="nucleotide sequence ID" value="NZ_AP022574.1"/>
</dbReference>
<organism evidence="3 4">
    <name type="scientific">Mycolicibacterium psychrotolerans</name>
    <dbReference type="NCBI Taxonomy" id="216929"/>
    <lineage>
        <taxon>Bacteria</taxon>
        <taxon>Bacillati</taxon>
        <taxon>Actinomycetota</taxon>
        <taxon>Actinomycetes</taxon>
        <taxon>Mycobacteriales</taxon>
        <taxon>Mycobacteriaceae</taxon>
        <taxon>Mycolicibacterium</taxon>
    </lineage>
</organism>
<keyword evidence="4" id="KW-1185">Reference proteome</keyword>